<sequence length="154" mass="18318">MSDIIENILDLIHEMAFDRRNAEAKITFQGLEILKHLIKLLKWEDSYNHNKHIGDINGWLFSIQRITYKPKNKRFKSEQYYQFLFEEQVKSLDDINTYIKIDLKDYSNLKVKNSNEYVYTELCSLYKKISVDISDGLFIGIDKYGTNYQTTRAV</sequence>
<name>A0A839HH95_9GAMM</name>
<keyword evidence="2" id="KW-1185">Reference proteome</keyword>
<organism evidence="1 2">
    <name type="scientific">Thiospirillum jenense</name>
    <dbReference type="NCBI Taxonomy" id="1653858"/>
    <lineage>
        <taxon>Bacteria</taxon>
        <taxon>Pseudomonadati</taxon>
        <taxon>Pseudomonadota</taxon>
        <taxon>Gammaproteobacteria</taxon>
        <taxon>Chromatiales</taxon>
        <taxon>Chromatiaceae</taxon>
        <taxon>Thiospirillum</taxon>
    </lineage>
</organism>
<gene>
    <name evidence="1" type="ORF">HUK38_05060</name>
</gene>
<dbReference type="AlphaFoldDB" id="A0A839HH95"/>
<dbReference type="RefSeq" id="WP_182583120.1">
    <property type="nucleotide sequence ID" value="NZ_JABVCQ010000008.1"/>
</dbReference>
<dbReference type="Proteomes" id="UP000548632">
    <property type="component" value="Unassembled WGS sequence"/>
</dbReference>
<comment type="caution">
    <text evidence="1">The sequence shown here is derived from an EMBL/GenBank/DDBJ whole genome shotgun (WGS) entry which is preliminary data.</text>
</comment>
<accession>A0A839HH95</accession>
<protein>
    <submittedName>
        <fullName evidence="1">Uncharacterized protein</fullName>
    </submittedName>
</protein>
<evidence type="ECO:0000313" key="1">
    <source>
        <dbReference type="EMBL" id="MBB1125602.1"/>
    </source>
</evidence>
<proteinExistence type="predicted"/>
<evidence type="ECO:0000313" key="2">
    <source>
        <dbReference type="Proteomes" id="UP000548632"/>
    </source>
</evidence>
<reference evidence="1 2" key="1">
    <citation type="journal article" date="2020" name="Arch. Microbiol.">
        <title>The genome sequence of the giant phototrophic gammaproteobacterium Thiospirillum jenense gives insight into its physiological properties and phylogenetic relationships.</title>
        <authorList>
            <person name="Imhoff J.F."/>
            <person name="Meyer T.E."/>
            <person name="Kyndt J.A."/>
        </authorList>
    </citation>
    <scope>NUCLEOTIDE SEQUENCE [LARGE SCALE GENOMIC DNA]</scope>
    <source>
        <strain evidence="1 2">DSM 216</strain>
    </source>
</reference>
<dbReference type="EMBL" id="JABVCQ010000008">
    <property type="protein sequence ID" value="MBB1125602.1"/>
    <property type="molecule type" value="Genomic_DNA"/>
</dbReference>